<gene>
    <name evidence="4" type="ORF">SAMN02787118_11151</name>
</gene>
<comment type="similarity">
    <text evidence="2">Belongs to the UPF0312 family.</text>
</comment>
<dbReference type="GO" id="GO:0016020">
    <property type="term" value="C:membrane"/>
    <property type="evidence" value="ECO:0007669"/>
    <property type="project" value="TreeGrafter"/>
</dbReference>
<dbReference type="Pfam" id="PF04264">
    <property type="entry name" value="YceI"/>
    <property type="match status" value="1"/>
</dbReference>
<dbReference type="PROSITE" id="PS50902">
    <property type="entry name" value="FLAVODOXIN_LIKE"/>
    <property type="match status" value="1"/>
</dbReference>
<dbReference type="PANTHER" id="PTHR30546:SF23">
    <property type="entry name" value="FLAVOPROTEIN-LIKE PROTEIN YCP4-RELATED"/>
    <property type="match status" value="1"/>
</dbReference>
<comment type="similarity">
    <text evidence="1">Belongs to the WrbA family.</text>
</comment>
<dbReference type="NCBIfam" id="TIGR01755">
    <property type="entry name" value="flav_wrbA"/>
    <property type="match status" value="1"/>
</dbReference>
<dbReference type="InterPro" id="IPR007372">
    <property type="entry name" value="Lipid/polyisoprenoid-bd_YceI"/>
</dbReference>
<proteinExistence type="inferred from homology"/>
<accession>A0A1I2KZH6</accession>
<dbReference type="EMBL" id="FONR01000011">
    <property type="protein sequence ID" value="SFF71660.1"/>
    <property type="molecule type" value="Genomic_DNA"/>
</dbReference>
<evidence type="ECO:0000313" key="4">
    <source>
        <dbReference type="EMBL" id="SFF71660.1"/>
    </source>
</evidence>
<dbReference type="InterPro" id="IPR036761">
    <property type="entry name" value="TTHA0802/YceI-like_sf"/>
</dbReference>
<evidence type="ECO:0000259" key="3">
    <source>
        <dbReference type="PROSITE" id="PS50902"/>
    </source>
</evidence>
<dbReference type="Gene3D" id="3.40.50.360">
    <property type="match status" value="1"/>
</dbReference>
<dbReference type="PANTHER" id="PTHR30546">
    <property type="entry name" value="FLAVODOXIN-RELATED PROTEIN WRBA-RELATED"/>
    <property type="match status" value="1"/>
</dbReference>
<evidence type="ECO:0000313" key="5">
    <source>
        <dbReference type="Proteomes" id="UP000181942"/>
    </source>
</evidence>
<dbReference type="FunFam" id="3.40.50.360:FF:000001">
    <property type="entry name" value="NAD(P)H dehydrogenase (Quinone) FQR1-like"/>
    <property type="match status" value="1"/>
</dbReference>
<dbReference type="AlphaFoldDB" id="A0A1I2KZH6"/>
<reference evidence="4 5" key="1">
    <citation type="submission" date="2016-10" db="EMBL/GenBank/DDBJ databases">
        <authorList>
            <person name="de Groot N.N."/>
        </authorList>
    </citation>
    <scope>NUCLEOTIDE SEQUENCE [LARGE SCALE GENOMIC DNA]</scope>
    <source>
        <strain evidence="4 5">OK461</strain>
    </source>
</reference>
<dbReference type="InterPro" id="IPR008254">
    <property type="entry name" value="Flavodoxin/NO_synth"/>
</dbReference>
<feature type="domain" description="Flavodoxin-like" evidence="3">
    <location>
        <begin position="200"/>
        <end position="395"/>
    </location>
</feature>
<dbReference type="NCBIfam" id="NF002999">
    <property type="entry name" value="PRK03767.1"/>
    <property type="match status" value="1"/>
</dbReference>
<dbReference type="Proteomes" id="UP000181942">
    <property type="component" value="Unassembled WGS sequence"/>
</dbReference>
<organism evidence="4 5">
    <name type="scientific">Streptomyces mirabilis</name>
    <dbReference type="NCBI Taxonomy" id="68239"/>
    <lineage>
        <taxon>Bacteria</taxon>
        <taxon>Bacillati</taxon>
        <taxon>Actinomycetota</taxon>
        <taxon>Actinomycetes</taxon>
        <taxon>Kitasatosporales</taxon>
        <taxon>Streptomycetaceae</taxon>
        <taxon>Streptomyces</taxon>
    </lineage>
</organism>
<dbReference type="GO" id="GO:0003955">
    <property type="term" value="F:NAD(P)H dehydrogenase (quinone) activity"/>
    <property type="evidence" value="ECO:0007669"/>
    <property type="project" value="InterPro"/>
</dbReference>
<dbReference type="Gene3D" id="2.40.128.110">
    <property type="entry name" value="Lipid/polyisoprenoid-binding, YceI-like"/>
    <property type="match status" value="1"/>
</dbReference>
<evidence type="ECO:0000256" key="1">
    <source>
        <dbReference type="ARBA" id="ARBA00006961"/>
    </source>
</evidence>
<name>A0A1I2KZH6_9ACTN</name>
<dbReference type="InterPro" id="IPR029039">
    <property type="entry name" value="Flavoprotein-like_sf"/>
</dbReference>
<dbReference type="GO" id="GO:0010181">
    <property type="term" value="F:FMN binding"/>
    <property type="evidence" value="ECO:0007669"/>
    <property type="project" value="InterPro"/>
</dbReference>
<dbReference type="Pfam" id="PF03358">
    <property type="entry name" value="FMN_red"/>
    <property type="match status" value="1"/>
</dbReference>
<protein>
    <submittedName>
        <fullName evidence="4">NAD(P)H:quinone oxidoreductase, type IV</fullName>
    </submittedName>
</protein>
<dbReference type="InterPro" id="IPR010089">
    <property type="entry name" value="Flavoprotein_WrbA-like"/>
</dbReference>
<dbReference type="InterPro" id="IPR005025">
    <property type="entry name" value="FMN_Rdtase-like_dom"/>
</dbReference>
<dbReference type="SMART" id="SM00867">
    <property type="entry name" value="YceI"/>
    <property type="match status" value="1"/>
</dbReference>
<dbReference type="SUPFAM" id="SSF52218">
    <property type="entry name" value="Flavoproteins"/>
    <property type="match status" value="1"/>
</dbReference>
<evidence type="ECO:0000256" key="2">
    <source>
        <dbReference type="ARBA" id="ARBA00008812"/>
    </source>
</evidence>
<sequence>MSVQLPPAGTYQVDPARSSITFTTRHLFGLGRVNGTFTLESASISVAEPVTGSAVHAVVAADSFHTGAARRDDHVRSPAFLDADRHPAIRFESSGAVRGDDGVWTVEGSLTVRGHRAPLRLTIDSLTVRDGSLRLSASATVDRHRHGLTAARGMAARRLRLTLTATAHPTTSPITNPALGTATRAVPAEEEKDLPMSPKIAVIYYSSTGTVHELAESVAEGARKEGAEVRLLRVAELAPQEAIATNEAWAAHMAATEDIPVATPDDIEWADAVIFGSPTRFGNIASQLKQFIDTLGGLWAQGKLADKIYSGFTATATAHGGQESTLLALYNSVHHFGGIIVTPGYTDPVKFADGNPYGTSHVNGQGAVPVDDTARAAAIYQGKRVAAVTAQFKSA</sequence>
<dbReference type="SUPFAM" id="SSF101874">
    <property type="entry name" value="YceI-like"/>
    <property type="match status" value="1"/>
</dbReference>